<name>A0A558B924_9PSEU</name>
<reference evidence="2 3" key="2">
    <citation type="submission" date="2019-08" db="EMBL/GenBank/DDBJ databases">
        <title>Amycolatopsis acidicola sp. nov., isolated from peat swamp forest soil.</title>
        <authorList>
            <person name="Srisuk N."/>
        </authorList>
    </citation>
    <scope>NUCLEOTIDE SEQUENCE [LARGE SCALE GENOMIC DNA]</scope>
    <source>
        <strain evidence="2 3">TBRC 6029</strain>
    </source>
</reference>
<dbReference type="AlphaFoldDB" id="A0A558B924"/>
<evidence type="ECO:0000313" key="2">
    <source>
        <dbReference type="EMBL" id="TVT32994.1"/>
    </source>
</evidence>
<protein>
    <submittedName>
        <fullName evidence="2">Uncharacterized protein</fullName>
    </submittedName>
</protein>
<evidence type="ECO:0000313" key="3">
    <source>
        <dbReference type="Proteomes" id="UP000320011"/>
    </source>
</evidence>
<dbReference type="Proteomes" id="UP000320011">
    <property type="component" value="Unassembled WGS sequence"/>
</dbReference>
<keyword evidence="3" id="KW-1185">Reference proteome</keyword>
<reference evidence="2 3" key="1">
    <citation type="submission" date="2019-07" db="EMBL/GenBank/DDBJ databases">
        <authorList>
            <person name="Duangmal K."/>
            <person name="Teo W.F.A."/>
        </authorList>
    </citation>
    <scope>NUCLEOTIDE SEQUENCE [LARGE SCALE GENOMIC DNA]</scope>
    <source>
        <strain evidence="2 3">TBRC 6029</strain>
    </source>
</reference>
<sequence>MHHDVVRELTRPVLPAGHDQCTDPVPGKRFRARNRRREVLIRHRGRVFGVGAVDQQAERAGQPTGLGHRHPAAPEVAIRDDDQRCVEFSGQQVDPTAELVEAGVAERPRETASGDQVCAGFIGVRQFLGPHPASLALRPERARTILSFDTTS</sequence>
<accession>A0A558B924</accession>
<evidence type="ECO:0000256" key="1">
    <source>
        <dbReference type="SAM" id="MobiDB-lite"/>
    </source>
</evidence>
<dbReference type="EMBL" id="VJWX01000363">
    <property type="protein sequence ID" value="TVT32994.1"/>
    <property type="molecule type" value="Genomic_DNA"/>
</dbReference>
<organism evidence="2 3">
    <name type="scientific">Amycolatopsis rhizosphaerae</name>
    <dbReference type="NCBI Taxonomy" id="2053003"/>
    <lineage>
        <taxon>Bacteria</taxon>
        <taxon>Bacillati</taxon>
        <taxon>Actinomycetota</taxon>
        <taxon>Actinomycetes</taxon>
        <taxon>Pseudonocardiales</taxon>
        <taxon>Pseudonocardiaceae</taxon>
        <taxon>Amycolatopsis</taxon>
    </lineage>
</organism>
<proteinExistence type="predicted"/>
<comment type="caution">
    <text evidence="2">The sequence shown here is derived from an EMBL/GenBank/DDBJ whole genome shotgun (WGS) entry which is preliminary data.</text>
</comment>
<feature type="region of interest" description="Disordered" evidence="1">
    <location>
        <begin position="52"/>
        <end position="71"/>
    </location>
</feature>
<gene>
    <name evidence="2" type="ORF">FNH05_27410</name>
</gene>